<evidence type="ECO:0000259" key="9">
    <source>
        <dbReference type="PROSITE" id="PS51471"/>
    </source>
</evidence>
<dbReference type="PROSITE" id="PS51471">
    <property type="entry name" value="FE2OG_OXY"/>
    <property type="match status" value="1"/>
</dbReference>
<dbReference type="OrthoDB" id="412814at2759"/>
<evidence type="ECO:0000256" key="1">
    <source>
        <dbReference type="ARBA" id="ARBA00001954"/>
    </source>
</evidence>
<keyword evidence="10" id="KW-1185">Reference proteome</keyword>
<evidence type="ECO:0000256" key="2">
    <source>
        <dbReference type="ARBA" id="ARBA00004123"/>
    </source>
</evidence>
<proteinExistence type="inferred from homology"/>
<dbReference type="Pfam" id="PF13532">
    <property type="entry name" value="2OG-FeII_Oxy_2"/>
    <property type="match status" value="1"/>
</dbReference>
<dbReference type="SUPFAM" id="SSF51197">
    <property type="entry name" value="Clavaminate synthase-like"/>
    <property type="match status" value="1"/>
</dbReference>
<keyword evidence="8" id="KW-0539">Nucleus</keyword>
<evidence type="ECO:0000256" key="3">
    <source>
        <dbReference type="ARBA" id="ARBA00007879"/>
    </source>
</evidence>
<gene>
    <name evidence="11" type="primary">LOC113212700</name>
</gene>
<comment type="similarity">
    <text evidence="3">Belongs to the alkB family.</text>
</comment>
<comment type="cofactor">
    <cofactor evidence="1">
        <name>Fe(2+)</name>
        <dbReference type="ChEBI" id="CHEBI:29033"/>
    </cofactor>
</comment>
<reference evidence="11" key="1">
    <citation type="submission" date="2025-08" db="UniProtKB">
        <authorList>
            <consortium name="RefSeq"/>
        </authorList>
    </citation>
    <scope>IDENTIFICATION</scope>
    <source>
        <tissue evidence="11">Whole organism</tissue>
    </source>
</reference>
<keyword evidence="7" id="KW-0408">Iron</keyword>
<accession>A0A6J1T9A7</accession>
<feature type="domain" description="Fe2OG dioxygenase" evidence="9">
    <location>
        <begin position="83"/>
        <end position="212"/>
    </location>
</feature>
<evidence type="ECO:0000313" key="11">
    <source>
        <dbReference type="RefSeq" id="XP_026287286.1"/>
    </source>
</evidence>
<dbReference type="InterPro" id="IPR037151">
    <property type="entry name" value="AlkB-like_sf"/>
</dbReference>
<dbReference type="KEGG" id="foc:113212700"/>
<keyword evidence="5 11" id="KW-0223">Dioxygenase</keyword>
<keyword evidence="4" id="KW-0479">Metal-binding</keyword>
<dbReference type="InterPro" id="IPR027450">
    <property type="entry name" value="AlkB-like"/>
</dbReference>
<dbReference type="InterPro" id="IPR005123">
    <property type="entry name" value="Oxoglu/Fe-dep_dioxygenase_dom"/>
</dbReference>
<dbReference type="RefSeq" id="XP_026287286.1">
    <property type="nucleotide sequence ID" value="XM_026431501.2"/>
</dbReference>
<organism evidence="10 11">
    <name type="scientific">Frankliniella occidentalis</name>
    <name type="common">Western flower thrips</name>
    <name type="synonym">Euthrips occidentalis</name>
    <dbReference type="NCBI Taxonomy" id="133901"/>
    <lineage>
        <taxon>Eukaryota</taxon>
        <taxon>Metazoa</taxon>
        <taxon>Ecdysozoa</taxon>
        <taxon>Arthropoda</taxon>
        <taxon>Hexapoda</taxon>
        <taxon>Insecta</taxon>
        <taxon>Pterygota</taxon>
        <taxon>Neoptera</taxon>
        <taxon>Paraneoptera</taxon>
        <taxon>Thysanoptera</taxon>
        <taxon>Terebrantia</taxon>
        <taxon>Thripoidea</taxon>
        <taxon>Thripidae</taxon>
        <taxon>Frankliniella</taxon>
    </lineage>
</organism>
<dbReference type="GO" id="GO:0005634">
    <property type="term" value="C:nucleus"/>
    <property type="evidence" value="ECO:0007669"/>
    <property type="project" value="UniProtKB-SubCell"/>
</dbReference>
<dbReference type="PANTHER" id="PTHR46030:SF1">
    <property type="entry name" value="ALPHA-KETOGLUTARATE-DEPENDENT DIOXYGENASE ALKB HOMOLOG 6"/>
    <property type="match status" value="1"/>
</dbReference>
<dbReference type="GO" id="GO:0046872">
    <property type="term" value="F:metal ion binding"/>
    <property type="evidence" value="ECO:0007669"/>
    <property type="project" value="UniProtKB-KW"/>
</dbReference>
<dbReference type="Proteomes" id="UP000504606">
    <property type="component" value="Unplaced"/>
</dbReference>
<evidence type="ECO:0000313" key="10">
    <source>
        <dbReference type="Proteomes" id="UP000504606"/>
    </source>
</evidence>
<evidence type="ECO:0000256" key="5">
    <source>
        <dbReference type="ARBA" id="ARBA00022964"/>
    </source>
</evidence>
<dbReference type="GO" id="GO:0051213">
    <property type="term" value="F:dioxygenase activity"/>
    <property type="evidence" value="ECO:0007669"/>
    <property type="project" value="UniProtKB-KW"/>
</dbReference>
<protein>
    <submittedName>
        <fullName evidence="11">Alpha-ketoglutarate-dependent dioxygenase alkB homolog 6</fullName>
    </submittedName>
</protein>
<evidence type="ECO:0000256" key="6">
    <source>
        <dbReference type="ARBA" id="ARBA00023002"/>
    </source>
</evidence>
<dbReference type="GeneID" id="113212700"/>
<dbReference type="InterPro" id="IPR032862">
    <property type="entry name" value="ALKBH6"/>
</dbReference>
<comment type="subcellular location">
    <subcellularLocation>
        <location evidence="2">Nucleus</location>
    </subcellularLocation>
</comment>
<dbReference type="AlphaFoldDB" id="A0A6J1T9A7"/>
<dbReference type="PANTHER" id="PTHR46030">
    <property type="entry name" value="ALPHA-KETOGLUTARATE-DEPENDENT DIOXYGENASE ALKB HOMOLOG 6"/>
    <property type="match status" value="1"/>
</dbReference>
<name>A0A6J1T9A7_FRAOC</name>
<evidence type="ECO:0000256" key="8">
    <source>
        <dbReference type="ARBA" id="ARBA00023242"/>
    </source>
</evidence>
<dbReference type="Gene3D" id="2.60.120.590">
    <property type="entry name" value="Alpha-ketoglutarate-dependent dioxygenase AlkB-like"/>
    <property type="match status" value="1"/>
</dbReference>
<evidence type="ECO:0000256" key="4">
    <source>
        <dbReference type="ARBA" id="ARBA00022723"/>
    </source>
</evidence>
<sequence length="225" mass="25852">MKQLNGPPTVFYEPNFISEEEEKRLVESIYAAPKPKWQQLSRRRLQNWGGLPHPKGMIAESIPDWLMKYVSLLNNLHLFGDKKANHVLVNEYLPGQGIMPHTDGPLFHPVITTISLGSHTVLNFYDRLDSDEVDAEDSQLSSVKQRQKKLSVLLEPRSLLVVKDDLYHKHLHSIDELKSDEISELIVNPGDRQLGEVMHRQTRISLTIRHVPRTSKVPIFLSRKS</sequence>
<keyword evidence="6" id="KW-0560">Oxidoreductase</keyword>
<evidence type="ECO:0000256" key="7">
    <source>
        <dbReference type="ARBA" id="ARBA00023004"/>
    </source>
</evidence>